<sequence length="210" mass="24549">MQPHYNSNLINLQNHETFDNNFFSSTNAAKTFSDKYKEFNVDFDQNSNHLESSIEVHKKNYNKYLIKETLREYENFGLLNNAQLNAPNVSADYLKENFEECLDLNLNNSVIFVETNVTDILSQELQGEFNTVDTSLNQHLADMNLPGLTLLAEFKPYVCLICGNNFSRLHDSFRHVRNIHKVLKDFEEHIFEDKNKIILIKQEHTKSLQN</sequence>
<keyword evidence="1" id="KW-0862">Zinc</keyword>
<dbReference type="PROSITE" id="PS50157">
    <property type="entry name" value="ZINC_FINGER_C2H2_2"/>
    <property type="match status" value="1"/>
</dbReference>
<gene>
    <name evidence="3" type="ORF">HK099_008278</name>
</gene>
<dbReference type="AlphaFoldDB" id="A0AAD5TVG3"/>
<evidence type="ECO:0000256" key="1">
    <source>
        <dbReference type="PROSITE-ProRule" id="PRU00042"/>
    </source>
</evidence>
<dbReference type="Proteomes" id="UP001211065">
    <property type="component" value="Unassembled WGS sequence"/>
</dbReference>
<feature type="domain" description="C2H2-type" evidence="2">
    <location>
        <begin position="157"/>
        <end position="185"/>
    </location>
</feature>
<organism evidence="3 4">
    <name type="scientific">Clydaea vesicula</name>
    <dbReference type="NCBI Taxonomy" id="447962"/>
    <lineage>
        <taxon>Eukaryota</taxon>
        <taxon>Fungi</taxon>
        <taxon>Fungi incertae sedis</taxon>
        <taxon>Chytridiomycota</taxon>
        <taxon>Chytridiomycota incertae sedis</taxon>
        <taxon>Chytridiomycetes</taxon>
        <taxon>Lobulomycetales</taxon>
        <taxon>Lobulomycetaceae</taxon>
        <taxon>Clydaea</taxon>
    </lineage>
</organism>
<dbReference type="InterPro" id="IPR036236">
    <property type="entry name" value="Znf_C2H2_sf"/>
</dbReference>
<dbReference type="InterPro" id="IPR013087">
    <property type="entry name" value="Znf_C2H2_type"/>
</dbReference>
<reference evidence="3" key="1">
    <citation type="submission" date="2020-05" db="EMBL/GenBank/DDBJ databases">
        <title>Phylogenomic resolution of chytrid fungi.</title>
        <authorList>
            <person name="Stajich J.E."/>
            <person name="Amses K."/>
            <person name="Simmons R."/>
            <person name="Seto K."/>
            <person name="Myers J."/>
            <person name="Bonds A."/>
            <person name="Quandt C.A."/>
            <person name="Barry K."/>
            <person name="Liu P."/>
            <person name="Grigoriev I."/>
            <person name="Longcore J.E."/>
            <person name="James T.Y."/>
        </authorList>
    </citation>
    <scope>NUCLEOTIDE SEQUENCE</scope>
    <source>
        <strain evidence="3">JEL0476</strain>
    </source>
</reference>
<evidence type="ECO:0000313" key="4">
    <source>
        <dbReference type="Proteomes" id="UP001211065"/>
    </source>
</evidence>
<dbReference type="SUPFAM" id="SSF57667">
    <property type="entry name" value="beta-beta-alpha zinc fingers"/>
    <property type="match status" value="1"/>
</dbReference>
<evidence type="ECO:0000259" key="2">
    <source>
        <dbReference type="PROSITE" id="PS50157"/>
    </source>
</evidence>
<dbReference type="EMBL" id="JADGJW010000899">
    <property type="protein sequence ID" value="KAJ3210269.1"/>
    <property type="molecule type" value="Genomic_DNA"/>
</dbReference>
<dbReference type="PROSITE" id="PS00028">
    <property type="entry name" value="ZINC_FINGER_C2H2_1"/>
    <property type="match status" value="1"/>
</dbReference>
<evidence type="ECO:0000313" key="3">
    <source>
        <dbReference type="EMBL" id="KAJ3210269.1"/>
    </source>
</evidence>
<protein>
    <recommendedName>
        <fullName evidence="2">C2H2-type domain-containing protein</fullName>
    </recommendedName>
</protein>
<proteinExistence type="predicted"/>
<keyword evidence="4" id="KW-1185">Reference proteome</keyword>
<dbReference type="GO" id="GO:0008270">
    <property type="term" value="F:zinc ion binding"/>
    <property type="evidence" value="ECO:0007669"/>
    <property type="project" value="UniProtKB-KW"/>
</dbReference>
<keyword evidence="1" id="KW-0863">Zinc-finger</keyword>
<accession>A0AAD5TVG3</accession>
<keyword evidence="1" id="KW-0479">Metal-binding</keyword>
<name>A0AAD5TVG3_9FUNG</name>
<comment type="caution">
    <text evidence="3">The sequence shown here is derived from an EMBL/GenBank/DDBJ whole genome shotgun (WGS) entry which is preliminary data.</text>
</comment>